<reference evidence="1" key="1">
    <citation type="journal article" date="2020" name="Nature">
        <title>Giant virus diversity and host interactions through global metagenomics.</title>
        <authorList>
            <person name="Schulz F."/>
            <person name="Roux S."/>
            <person name="Paez-Espino D."/>
            <person name="Jungbluth S."/>
            <person name="Walsh D.A."/>
            <person name="Denef V.J."/>
            <person name="McMahon K.D."/>
            <person name="Konstantinidis K.T."/>
            <person name="Eloe-Fadrosh E.A."/>
            <person name="Kyrpides N.C."/>
            <person name="Woyke T."/>
        </authorList>
    </citation>
    <scope>NUCLEOTIDE SEQUENCE</scope>
    <source>
        <strain evidence="1">GVMAG-M-3300025626-8</strain>
    </source>
</reference>
<accession>A0A6C0IY12</accession>
<organism evidence="1">
    <name type="scientific">viral metagenome</name>
    <dbReference type="NCBI Taxonomy" id="1070528"/>
    <lineage>
        <taxon>unclassified sequences</taxon>
        <taxon>metagenomes</taxon>
        <taxon>organismal metagenomes</taxon>
    </lineage>
</organism>
<protein>
    <submittedName>
        <fullName evidence="1">Uncharacterized protein</fullName>
    </submittedName>
</protein>
<evidence type="ECO:0000313" key="1">
    <source>
        <dbReference type="EMBL" id="QHT98224.1"/>
    </source>
</evidence>
<dbReference type="AlphaFoldDB" id="A0A6C0IY12"/>
<dbReference type="EMBL" id="MN740290">
    <property type="protein sequence ID" value="QHT98224.1"/>
    <property type="molecule type" value="Genomic_DNA"/>
</dbReference>
<proteinExistence type="predicted"/>
<name>A0A6C0IY12_9ZZZZ</name>
<sequence>MMFMIPFLFVVILTFLYLYLTPSQTNQSSGGMMNTIIESMQAIVPQGDYRIDEIKEYLTLIFKITEGIKKDKIACIVPTKDDINLIKKNTNIILPDSAAFGGGDATLGSKNFIKQKNPLLETVKEKERRIHELLNSIHLDLDVKGDKFKTRFMKKSLILKNEIDDMKNKVVSGCARQKIRLRNSHPHLSNYEFVDENTNNSMIPPSNYVHGKSVTPVGRDYNVEDSKLGLMQEFYSY</sequence>